<dbReference type="InterPro" id="IPR038120">
    <property type="entry name" value="Rpb1_funnel_sf"/>
</dbReference>
<comment type="caution">
    <text evidence="9">The sequence shown here is derived from an EMBL/GenBank/DDBJ whole genome shotgun (WGS) entry which is preliminary data.</text>
</comment>
<reference evidence="9 10" key="1">
    <citation type="submission" date="2022-09" db="EMBL/GenBank/DDBJ databases">
        <authorList>
            <person name="Palmer J.M."/>
        </authorList>
    </citation>
    <scope>NUCLEOTIDE SEQUENCE [LARGE SCALE GENOMIC DNA]</scope>
    <source>
        <strain evidence="9 10">DSM 7382</strain>
    </source>
</reference>
<dbReference type="GO" id="GO:0003899">
    <property type="term" value="F:DNA-directed RNA polymerase activity"/>
    <property type="evidence" value="ECO:0007669"/>
    <property type="project" value="UniProtKB-EC"/>
</dbReference>
<dbReference type="SUPFAM" id="SSF64484">
    <property type="entry name" value="beta and beta-prime subunits of DNA dependent RNA-polymerase"/>
    <property type="match status" value="1"/>
</dbReference>
<dbReference type="InterPro" id="IPR000722">
    <property type="entry name" value="RNA_pol_asu"/>
</dbReference>
<comment type="catalytic activity">
    <reaction evidence="7">
        <text>RNA(n) + a ribonucleoside 5'-triphosphate = RNA(n+1) + diphosphate</text>
        <dbReference type="Rhea" id="RHEA:21248"/>
        <dbReference type="Rhea" id="RHEA-COMP:14527"/>
        <dbReference type="Rhea" id="RHEA-COMP:17342"/>
        <dbReference type="ChEBI" id="CHEBI:33019"/>
        <dbReference type="ChEBI" id="CHEBI:61557"/>
        <dbReference type="ChEBI" id="CHEBI:140395"/>
        <dbReference type="EC" id="2.7.7.6"/>
    </reaction>
</comment>
<dbReference type="GO" id="GO:0005736">
    <property type="term" value="C:RNA polymerase I complex"/>
    <property type="evidence" value="ECO:0007669"/>
    <property type="project" value="TreeGrafter"/>
</dbReference>
<dbReference type="PANTHER" id="PTHR19376:SF11">
    <property type="entry name" value="DNA-DIRECTED RNA POLYMERASE I SUBUNIT RPA1"/>
    <property type="match status" value="1"/>
</dbReference>
<keyword evidence="5" id="KW-0548">Nucleotidyltransferase</keyword>
<keyword evidence="3" id="KW-0240">DNA-directed RNA polymerase</keyword>
<dbReference type="AlphaFoldDB" id="A0AAW0G4T9"/>
<protein>
    <recommendedName>
        <fullName evidence="2">DNA-directed RNA polymerase</fullName>
        <ecNumber evidence="2">2.7.7.6</ecNumber>
    </recommendedName>
</protein>
<dbReference type="EC" id="2.7.7.6" evidence="2"/>
<dbReference type="PANTHER" id="PTHR19376">
    <property type="entry name" value="DNA-DIRECTED RNA POLYMERASE"/>
    <property type="match status" value="1"/>
</dbReference>
<dbReference type="SMART" id="SM00663">
    <property type="entry name" value="RPOLA_N"/>
    <property type="match status" value="1"/>
</dbReference>
<evidence type="ECO:0000256" key="2">
    <source>
        <dbReference type="ARBA" id="ARBA00012418"/>
    </source>
</evidence>
<dbReference type="Gene3D" id="1.10.132.30">
    <property type="match status" value="1"/>
</dbReference>
<proteinExistence type="inferred from homology"/>
<dbReference type="InterPro" id="IPR007066">
    <property type="entry name" value="RNA_pol_Rpb1_3"/>
</dbReference>
<dbReference type="FunFam" id="3.30.1490.180:FF:000003">
    <property type="entry name" value="DNA-directed RNA polymerase subunit"/>
    <property type="match status" value="1"/>
</dbReference>
<dbReference type="InterPro" id="IPR042102">
    <property type="entry name" value="RNA_pol_Rpb1_3_sf"/>
</dbReference>
<dbReference type="Proteomes" id="UP001385951">
    <property type="component" value="Unassembled WGS sequence"/>
</dbReference>
<dbReference type="EMBL" id="JASBNA010000024">
    <property type="protein sequence ID" value="KAK7684721.1"/>
    <property type="molecule type" value="Genomic_DNA"/>
</dbReference>
<name>A0AAW0G4T9_9APHY</name>
<dbReference type="GO" id="GO:0006351">
    <property type="term" value="P:DNA-templated transcription"/>
    <property type="evidence" value="ECO:0007669"/>
    <property type="project" value="InterPro"/>
</dbReference>
<evidence type="ECO:0000259" key="8">
    <source>
        <dbReference type="SMART" id="SM00663"/>
    </source>
</evidence>
<evidence type="ECO:0000256" key="3">
    <source>
        <dbReference type="ARBA" id="ARBA00022478"/>
    </source>
</evidence>
<dbReference type="Gene3D" id="1.10.274.100">
    <property type="entry name" value="RNA polymerase Rpb1, domain 3"/>
    <property type="match status" value="1"/>
</dbReference>
<keyword evidence="10" id="KW-1185">Reference proteome</keyword>
<dbReference type="Gene3D" id="3.30.1490.180">
    <property type="entry name" value="RNA polymerase ii"/>
    <property type="match status" value="1"/>
</dbReference>
<dbReference type="Pfam" id="PF00623">
    <property type="entry name" value="RNA_pol_Rpb1_2"/>
    <property type="match status" value="1"/>
</dbReference>
<dbReference type="Pfam" id="PF04983">
    <property type="entry name" value="RNA_pol_Rpb1_3"/>
    <property type="match status" value="1"/>
</dbReference>
<sequence>MNSFVTIQNAVNAFIDSTKDQNAPAGKLPIPGVKQALEKKEGLFRKHMMGKRVNYAARSVISPDPMLETNEIGVPPVFAKKLTYPEPVTSYNASELRQAVINGPDQWPGAIQVQNEDGSLQSLIGMTLEQRKTIANQLLTPSNDSSVVNKKVYRHIKNKDVVIMNRQPTLHKASMMGHKLIYGCIRPEDGHTNGNSRILTVPPAIFKPEALWTGKQVITTILLNIKPKNVPGINLNSKNKIKNDYWGEGSNENQVVFKNGELLCGILDKSQYGASQFGIVHSLHEVYGSDVAGKALSVLGRLFTNYITMTAFTCGMDDLRLTKEGNEWRNEILKESVDIGRVAATEVTNLEKDTKNDNKELLKRLEEILRDDDKLGILDAVTQSKVNVISGQVVNKCVPEGTMKRFPYNNMQSMALSGAKGSNVNKL</sequence>
<evidence type="ECO:0000256" key="6">
    <source>
        <dbReference type="ARBA" id="ARBA00023163"/>
    </source>
</evidence>
<gene>
    <name evidence="9" type="ORF">QCA50_012304</name>
</gene>
<evidence type="ECO:0000256" key="7">
    <source>
        <dbReference type="ARBA" id="ARBA00048552"/>
    </source>
</evidence>
<organism evidence="9 10">
    <name type="scientific">Cerrena zonata</name>
    <dbReference type="NCBI Taxonomy" id="2478898"/>
    <lineage>
        <taxon>Eukaryota</taxon>
        <taxon>Fungi</taxon>
        <taxon>Dikarya</taxon>
        <taxon>Basidiomycota</taxon>
        <taxon>Agaricomycotina</taxon>
        <taxon>Agaricomycetes</taxon>
        <taxon>Polyporales</taxon>
        <taxon>Cerrenaceae</taxon>
        <taxon>Cerrena</taxon>
    </lineage>
</organism>
<keyword evidence="4" id="KW-0808">Transferase</keyword>
<dbReference type="GO" id="GO:0003677">
    <property type="term" value="F:DNA binding"/>
    <property type="evidence" value="ECO:0007669"/>
    <property type="project" value="InterPro"/>
</dbReference>
<feature type="domain" description="RNA polymerase N-terminal" evidence="8">
    <location>
        <begin position="1"/>
        <end position="224"/>
    </location>
</feature>
<dbReference type="InterPro" id="IPR045867">
    <property type="entry name" value="DNA-dir_RpoC_beta_prime"/>
</dbReference>
<evidence type="ECO:0000256" key="5">
    <source>
        <dbReference type="ARBA" id="ARBA00022695"/>
    </source>
</evidence>
<dbReference type="InterPro" id="IPR006592">
    <property type="entry name" value="RNA_pol_N"/>
</dbReference>
<accession>A0AAW0G4T9</accession>
<evidence type="ECO:0000256" key="4">
    <source>
        <dbReference type="ARBA" id="ARBA00022679"/>
    </source>
</evidence>
<evidence type="ECO:0000313" key="10">
    <source>
        <dbReference type="Proteomes" id="UP001385951"/>
    </source>
</evidence>
<evidence type="ECO:0000313" key="9">
    <source>
        <dbReference type="EMBL" id="KAK7684721.1"/>
    </source>
</evidence>
<comment type="similarity">
    <text evidence="1">Belongs to the RNA polymerase beta' chain family.</text>
</comment>
<keyword evidence="6" id="KW-0804">Transcription</keyword>
<evidence type="ECO:0000256" key="1">
    <source>
        <dbReference type="ARBA" id="ARBA00006460"/>
    </source>
</evidence>